<dbReference type="VEuPathDB" id="FungiDB:P174DRAFT_362145"/>
<name>A0A2I1CPG9_ASPN1</name>
<dbReference type="OMA" id="WLECHEM"/>
<dbReference type="RefSeq" id="XP_024688116.1">
    <property type="nucleotide sequence ID" value="XM_024821835.1"/>
</dbReference>
<protein>
    <submittedName>
        <fullName evidence="2">S-adenosyl-L-methionine-dependent methyltransferase</fullName>
    </submittedName>
</protein>
<dbReference type="CDD" id="cd02440">
    <property type="entry name" value="AdoMet_MTases"/>
    <property type="match status" value="1"/>
</dbReference>
<dbReference type="GeneID" id="36529161"/>
<keyword evidence="3" id="KW-1185">Reference proteome</keyword>
<dbReference type="SUPFAM" id="SSF53335">
    <property type="entry name" value="S-adenosyl-L-methionine-dependent methyltransferases"/>
    <property type="match status" value="1"/>
</dbReference>
<dbReference type="Gene3D" id="3.40.50.150">
    <property type="entry name" value="Vaccinia Virus protein VP39"/>
    <property type="match status" value="1"/>
</dbReference>
<feature type="region of interest" description="Disordered" evidence="1">
    <location>
        <begin position="23"/>
        <end position="42"/>
    </location>
</feature>
<sequence>MVILQPAYHPLVSAKVGGLSRSDLVQGASPEESAPVERSAAAEGFTTVEHAPVDHEDPEEAATATPREQIARGIGGDATEAALPARVPAAAGAELARRRKRQSLDESKSSSGGIRRSDSLVDRWNKSLEEAKRQSLTASVTDYPTENGRRYHKYHEGLYIYPNDEQELDRLDMQHHMVKLVNDGRLFFAPIHSPKRILDIGTGSGIWPIEMASIFPEAEIIGTDLSPVQPTEVPNNVHFLVDDATEEDWLWDADHFDLIHTGHMIGSFPSFKDVLRKAFKHLKPSGYMECHEFDPKLKCDDGTMPPENPDGFCEYALHDWVDLNVRSSQITDPPRQFRIAHRIAHWMKEVGFVDVQERISKVPTNPWPEDPHMRTIGTWNETNWLEALSGWSYKPLLALGWSKPEIECFLVDVRKSIQNRDVHSYMDFYVVTGRKPDPGEQYSMRR</sequence>
<accession>A0A2I1CPG9</accession>
<dbReference type="STRING" id="1392255.A0A2I1CPG9"/>
<dbReference type="EMBL" id="MSZS01000001">
    <property type="protein sequence ID" value="PKX99521.1"/>
    <property type="molecule type" value="Genomic_DNA"/>
</dbReference>
<keyword evidence="2" id="KW-0808">Transferase</keyword>
<dbReference type="GO" id="GO:0032259">
    <property type="term" value="P:methylation"/>
    <property type="evidence" value="ECO:0007669"/>
    <property type="project" value="UniProtKB-KW"/>
</dbReference>
<keyword evidence="2" id="KW-0489">Methyltransferase</keyword>
<dbReference type="PANTHER" id="PTHR43591">
    <property type="entry name" value="METHYLTRANSFERASE"/>
    <property type="match status" value="1"/>
</dbReference>
<evidence type="ECO:0000313" key="2">
    <source>
        <dbReference type="EMBL" id="PKX99521.1"/>
    </source>
</evidence>
<dbReference type="Pfam" id="PF13489">
    <property type="entry name" value="Methyltransf_23"/>
    <property type="match status" value="1"/>
</dbReference>
<dbReference type="OrthoDB" id="2013972at2759"/>
<dbReference type="Proteomes" id="UP000234474">
    <property type="component" value="Unassembled WGS sequence"/>
</dbReference>
<gene>
    <name evidence="2" type="ORF">P174DRAFT_362145</name>
</gene>
<evidence type="ECO:0000256" key="1">
    <source>
        <dbReference type="SAM" id="MobiDB-lite"/>
    </source>
</evidence>
<organism evidence="2 3">
    <name type="scientific">Aspergillus novofumigatus (strain IBT 16806)</name>
    <dbReference type="NCBI Taxonomy" id="1392255"/>
    <lineage>
        <taxon>Eukaryota</taxon>
        <taxon>Fungi</taxon>
        <taxon>Dikarya</taxon>
        <taxon>Ascomycota</taxon>
        <taxon>Pezizomycotina</taxon>
        <taxon>Eurotiomycetes</taxon>
        <taxon>Eurotiomycetidae</taxon>
        <taxon>Eurotiales</taxon>
        <taxon>Aspergillaceae</taxon>
        <taxon>Aspergillus</taxon>
        <taxon>Aspergillus subgen. Fumigati</taxon>
    </lineage>
</organism>
<dbReference type="PANTHER" id="PTHR43591:SF10">
    <property type="entry name" value="ABC TRANSMEMBRANE TYPE-1 DOMAIN-CONTAINING PROTEIN-RELATED"/>
    <property type="match status" value="1"/>
</dbReference>
<dbReference type="GO" id="GO:0008168">
    <property type="term" value="F:methyltransferase activity"/>
    <property type="evidence" value="ECO:0007669"/>
    <property type="project" value="UniProtKB-KW"/>
</dbReference>
<dbReference type="InterPro" id="IPR029063">
    <property type="entry name" value="SAM-dependent_MTases_sf"/>
</dbReference>
<feature type="region of interest" description="Disordered" evidence="1">
    <location>
        <begin position="93"/>
        <end position="118"/>
    </location>
</feature>
<reference evidence="3" key="1">
    <citation type="journal article" date="2018" name="Proc. Natl. Acad. Sci. U.S.A.">
        <title>Linking secondary metabolites to gene clusters through genome sequencing of six diverse Aspergillus species.</title>
        <authorList>
            <person name="Kaerboelling I."/>
            <person name="Vesth T.C."/>
            <person name="Frisvad J.C."/>
            <person name="Nybo J.L."/>
            <person name="Theobald S."/>
            <person name="Kuo A."/>
            <person name="Bowyer P."/>
            <person name="Matsuda Y."/>
            <person name="Mondo S."/>
            <person name="Lyhne E.K."/>
            <person name="Kogle M.E."/>
            <person name="Clum A."/>
            <person name="Lipzen A."/>
            <person name="Salamov A."/>
            <person name="Ngan C.Y."/>
            <person name="Daum C."/>
            <person name="Chiniquy J."/>
            <person name="Barry K."/>
            <person name="LaButti K."/>
            <person name="Haridas S."/>
            <person name="Simmons B.A."/>
            <person name="Magnuson J.K."/>
            <person name="Mortensen U.H."/>
            <person name="Larsen T.O."/>
            <person name="Grigoriev I.V."/>
            <person name="Baker S.E."/>
            <person name="Andersen M.R."/>
        </authorList>
    </citation>
    <scope>NUCLEOTIDE SEQUENCE [LARGE SCALE GENOMIC DNA]</scope>
    <source>
        <strain evidence="3">IBT 16806</strain>
    </source>
</reference>
<proteinExistence type="predicted"/>
<evidence type="ECO:0000313" key="3">
    <source>
        <dbReference type="Proteomes" id="UP000234474"/>
    </source>
</evidence>
<dbReference type="AlphaFoldDB" id="A0A2I1CPG9"/>
<comment type="caution">
    <text evidence="2">The sequence shown here is derived from an EMBL/GenBank/DDBJ whole genome shotgun (WGS) entry which is preliminary data.</text>
</comment>